<sequence>MGRGAGPSDNGNKQPKAPKDGMVPSAEDKLGFRLACPFRKHNAQKYNMHQATWKTCATSSFESVARTKEHIYRKHKAAIQCVRCWIFFKSQDDLNIHLSAINICNVRPGQPIEGVSPDMVARLRSRKKFSADQTEEDRWRRMYEMLFPNEDIPSPFFEPVLDDLAQSQEPGGTPIEEFMRQQLPIVLSRRWEHEVFNTDPDNAIGLLSDRNRLREFYVTRFVNEAVEDVYLLYRQSCQSNVLPTPPSSYQFSSSQTPLRTDSRPASLLGSVSHSTEQQRQPVRSEMLQRVNIQASESERGSTQTNTQLATSTADTNDGHVTRNAANIFIPGSDFDFEFDFGTAQNLNYEDLSGTARQLRHDGSLFQQHPRRQQIPDCAPLPIDWAVEFDQLCDHSNDQAVPTL</sequence>
<dbReference type="PANTHER" id="PTHR38166">
    <property type="entry name" value="C2H2-TYPE DOMAIN-CONTAINING PROTEIN-RELATED"/>
    <property type="match status" value="1"/>
</dbReference>
<protein>
    <recommendedName>
        <fullName evidence="4">C2H2-type domain-containing protein</fullName>
    </recommendedName>
</protein>
<comment type="caution">
    <text evidence="2">The sequence shown here is derived from an EMBL/GenBank/DDBJ whole genome shotgun (WGS) entry which is preliminary data.</text>
</comment>
<reference evidence="2 3" key="1">
    <citation type="submission" date="2024-06" db="EMBL/GenBank/DDBJ databases">
        <title>Complete genome of Phlyctema vagabunda strain 19-DSS-EL-015.</title>
        <authorList>
            <person name="Fiorenzani C."/>
        </authorList>
    </citation>
    <scope>NUCLEOTIDE SEQUENCE [LARGE SCALE GENOMIC DNA]</scope>
    <source>
        <strain evidence="2 3">19-DSS-EL-015</strain>
    </source>
</reference>
<evidence type="ECO:0000313" key="3">
    <source>
        <dbReference type="Proteomes" id="UP001629113"/>
    </source>
</evidence>
<evidence type="ECO:0008006" key="4">
    <source>
        <dbReference type="Google" id="ProtNLM"/>
    </source>
</evidence>
<evidence type="ECO:0000313" key="2">
    <source>
        <dbReference type="EMBL" id="KAL3417091.1"/>
    </source>
</evidence>
<dbReference type="PANTHER" id="PTHR38166:SF1">
    <property type="entry name" value="C2H2-TYPE DOMAIN-CONTAINING PROTEIN"/>
    <property type="match status" value="1"/>
</dbReference>
<feature type="region of interest" description="Disordered" evidence="1">
    <location>
        <begin position="243"/>
        <end position="317"/>
    </location>
</feature>
<feature type="region of interest" description="Disordered" evidence="1">
    <location>
        <begin position="1"/>
        <end position="24"/>
    </location>
</feature>
<dbReference type="EMBL" id="JBFCZG010000011">
    <property type="protein sequence ID" value="KAL3417091.1"/>
    <property type="molecule type" value="Genomic_DNA"/>
</dbReference>
<evidence type="ECO:0000256" key="1">
    <source>
        <dbReference type="SAM" id="MobiDB-lite"/>
    </source>
</evidence>
<proteinExistence type="predicted"/>
<name>A0ABR4P1B2_9HELO</name>
<dbReference type="Proteomes" id="UP001629113">
    <property type="component" value="Unassembled WGS sequence"/>
</dbReference>
<keyword evidence="3" id="KW-1185">Reference proteome</keyword>
<accession>A0ABR4P1B2</accession>
<feature type="compositionally biased region" description="Polar residues" evidence="1">
    <location>
        <begin position="290"/>
        <end position="315"/>
    </location>
</feature>
<gene>
    <name evidence="2" type="ORF">PVAG01_11091</name>
</gene>
<feature type="compositionally biased region" description="Polar residues" evidence="1">
    <location>
        <begin position="269"/>
        <end position="281"/>
    </location>
</feature>
<organism evidence="2 3">
    <name type="scientific">Phlyctema vagabunda</name>
    <dbReference type="NCBI Taxonomy" id="108571"/>
    <lineage>
        <taxon>Eukaryota</taxon>
        <taxon>Fungi</taxon>
        <taxon>Dikarya</taxon>
        <taxon>Ascomycota</taxon>
        <taxon>Pezizomycotina</taxon>
        <taxon>Leotiomycetes</taxon>
        <taxon>Helotiales</taxon>
        <taxon>Dermateaceae</taxon>
        <taxon>Phlyctema</taxon>
    </lineage>
</organism>
<feature type="compositionally biased region" description="Polar residues" evidence="1">
    <location>
        <begin position="243"/>
        <end position="259"/>
    </location>
</feature>